<name>A0ACB8NL64_CITSI</name>
<reference evidence="2" key="1">
    <citation type="journal article" date="2023" name="Hortic. Res.">
        <title>A chromosome-level phased genome enabling allele-level studies in sweet orange: a case study on citrus Huanglongbing tolerance.</title>
        <authorList>
            <person name="Wu B."/>
            <person name="Yu Q."/>
            <person name="Deng Z."/>
            <person name="Duan Y."/>
            <person name="Luo F."/>
            <person name="Gmitter F. Jr."/>
        </authorList>
    </citation>
    <scope>NUCLEOTIDE SEQUENCE [LARGE SCALE GENOMIC DNA]</scope>
    <source>
        <strain evidence="2">cv. Valencia</strain>
    </source>
</reference>
<dbReference type="Proteomes" id="UP000829398">
    <property type="component" value="Chromosome 1"/>
</dbReference>
<gene>
    <name evidence="1" type="ORF">KPL71_000084</name>
</gene>
<organism evidence="1 2">
    <name type="scientific">Citrus sinensis</name>
    <name type="common">Sweet orange</name>
    <name type="synonym">Citrus aurantium var. sinensis</name>
    <dbReference type="NCBI Taxonomy" id="2711"/>
    <lineage>
        <taxon>Eukaryota</taxon>
        <taxon>Viridiplantae</taxon>
        <taxon>Streptophyta</taxon>
        <taxon>Embryophyta</taxon>
        <taxon>Tracheophyta</taxon>
        <taxon>Spermatophyta</taxon>
        <taxon>Magnoliopsida</taxon>
        <taxon>eudicotyledons</taxon>
        <taxon>Gunneridae</taxon>
        <taxon>Pentapetalae</taxon>
        <taxon>rosids</taxon>
        <taxon>malvids</taxon>
        <taxon>Sapindales</taxon>
        <taxon>Rutaceae</taxon>
        <taxon>Aurantioideae</taxon>
        <taxon>Citrus</taxon>
    </lineage>
</organism>
<protein>
    <submittedName>
        <fullName evidence="1">Glutamate receptor 2.7</fullName>
    </submittedName>
</protein>
<evidence type="ECO:0000313" key="1">
    <source>
        <dbReference type="EMBL" id="KAH9798623.1"/>
    </source>
</evidence>
<keyword evidence="1" id="KW-0675">Receptor</keyword>
<proteinExistence type="predicted"/>
<comment type="caution">
    <text evidence="1">The sequence shown here is derived from an EMBL/GenBank/DDBJ whole genome shotgun (WGS) entry which is preliminary data.</text>
</comment>
<sequence length="983" mass="108940">MTRPNNPTKLFSSFSFILIPQIILSLFFFTNTAMSQNTTVPVNVGLVLDINGEVGKVALSCINMSLSDFYNSNSHYKTRLILNTRDSKRDVVAAAAAALDLLKNVQVQAMLGSGNSMQTNFIIQLGNKSQVPILSFSATSPSLSSIRSPYFFRGALNDSSQVCAITAIIKAFGWREAVPIYVDNQYGEAMIPSLTDALQAIDTRVPYRSVISPLATDDQIEKELYKLFTLQTRVFILHMLPSLGSRIFEKANEIGLMNKGCVWIMTDVMTNLLRTLEPSVIDSMQGVIGVRPHVPKTKALENFRVRWKRNFLQENPSIVDVELNIFGLLAYDATRALAEAVEKAGITSFGFDKTNVSRNATDLEAFGISQNGPKLLQALSSTRFKGLTGDYIFVDGQLQSSAFEIINVNNGARGIGFWTPEKGLTQKLSSNSTTKSKLKPIIWPGDSTSDPKGWEVPTNEKKLRIGVPVKKGFSYFVNVTIDPKTQEPTSVTGFCIDVFKAVIQELPYAVAYDFVPYGQPDGTSSGSYNDLIYQVFLGEFDAAVGDITILLNRSNYVDFTLPYTESGVSMIVPIKDSKKRNAWVFLQPLTWDLWVTSGCFFIFIGFVVWALEHRVNEDFRGPARHQVGTSFWFSFSTMVFSQRERVISNLARFVVIVWYFVVLVLTQSYTASLTSLLTVQQLQPTITDVKMLIKRGDNVGYQKGSFVLGILKQLGFDERKLVVYNSPEECHELFQKGSANGGIAAAFEEIPYGKLLVGQHCYKYTMVEPTFKTAGFGFAFPLHSPLVHDVSKAILSVTEGDKMKEIEDAWFKKHSSCPDASTVVSSRSLGLNSFWGLFLIAGIAAILALIIFLAVFVGQHRNVLRNSESSLLSRIRIFLRIFVSKDLSAHTFKDKGGIQVHSMGATEASPDSRYPASPSSYSQHAVSHFGFYGEQGTPRTEYGNSNHNPNSQAQAPPEIVSAVELTNPDQEIARSPQVVRENN</sequence>
<accession>A0ACB8NL64</accession>
<evidence type="ECO:0000313" key="2">
    <source>
        <dbReference type="Proteomes" id="UP000829398"/>
    </source>
</evidence>
<dbReference type="EMBL" id="CM039170">
    <property type="protein sequence ID" value="KAH9798623.1"/>
    <property type="molecule type" value="Genomic_DNA"/>
</dbReference>
<keyword evidence="2" id="KW-1185">Reference proteome</keyword>